<feature type="domain" description="C2H2-type" evidence="9">
    <location>
        <begin position="396"/>
        <end position="418"/>
    </location>
</feature>
<organism evidence="10 11">
    <name type="scientific">Aedes aegypti</name>
    <name type="common">Yellowfever mosquito</name>
    <name type="synonym">Culex aegypti</name>
    <dbReference type="NCBI Taxonomy" id="7159"/>
    <lineage>
        <taxon>Eukaryota</taxon>
        <taxon>Metazoa</taxon>
        <taxon>Ecdysozoa</taxon>
        <taxon>Arthropoda</taxon>
        <taxon>Hexapoda</taxon>
        <taxon>Insecta</taxon>
        <taxon>Pterygota</taxon>
        <taxon>Neoptera</taxon>
        <taxon>Endopterygota</taxon>
        <taxon>Diptera</taxon>
        <taxon>Nematocera</taxon>
        <taxon>Culicoidea</taxon>
        <taxon>Culicidae</taxon>
        <taxon>Culicinae</taxon>
        <taxon>Aedini</taxon>
        <taxon>Aedes</taxon>
        <taxon>Stegomyia</taxon>
    </lineage>
</organism>
<gene>
    <name evidence="10" type="ORF">AaeL_AAEL011904</name>
</gene>
<dbReference type="GO" id="GO:0008270">
    <property type="term" value="F:zinc ion binding"/>
    <property type="evidence" value="ECO:0007669"/>
    <property type="project" value="UniProtKB-KW"/>
</dbReference>
<feature type="domain" description="C2H2-type" evidence="9">
    <location>
        <begin position="591"/>
        <end position="618"/>
    </location>
</feature>
<dbReference type="AlphaFoldDB" id="Q16NP4"/>
<feature type="domain" description="C2H2-type" evidence="9">
    <location>
        <begin position="805"/>
        <end position="828"/>
    </location>
</feature>
<dbReference type="Gene3D" id="3.30.160.60">
    <property type="entry name" value="Classic Zinc Finger"/>
    <property type="match status" value="11"/>
</dbReference>
<dbReference type="Pfam" id="PF13912">
    <property type="entry name" value="zf-C2H2_6"/>
    <property type="match status" value="1"/>
</dbReference>
<evidence type="ECO:0000256" key="6">
    <source>
        <dbReference type="ARBA" id="ARBA00023242"/>
    </source>
</evidence>
<dbReference type="PhylomeDB" id="Q16NP4"/>
<keyword evidence="4 7" id="KW-0863">Zinc-finger</keyword>
<proteinExistence type="predicted"/>
<feature type="compositionally biased region" description="Basic and acidic residues" evidence="8">
    <location>
        <begin position="287"/>
        <end position="300"/>
    </location>
</feature>
<dbReference type="FunFam" id="3.30.160.60:FF:000688">
    <property type="entry name" value="zinc finger protein 197 isoform X1"/>
    <property type="match status" value="1"/>
</dbReference>
<evidence type="ECO:0000256" key="3">
    <source>
        <dbReference type="ARBA" id="ARBA00022737"/>
    </source>
</evidence>
<protein>
    <submittedName>
        <fullName evidence="10">AAEL011904-PC</fullName>
    </submittedName>
</protein>
<dbReference type="VEuPathDB" id="VectorBase:AAEL011907"/>
<feature type="domain" description="C2H2-type" evidence="9">
    <location>
        <begin position="619"/>
        <end position="646"/>
    </location>
</feature>
<name>Q16NP4_AEDAE</name>
<dbReference type="FunFam" id="3.30.160.60:FF:000100">
    <property type="entry name" value="Zinc finger 45-like"/>
    <property type="match status" value="1"/>
</dbReference>
<keyword evidence="2" id="KW-0479">Metal-binding</keyword>
<comment type="subcellular location">
    <subcellularLocation>
        <location evidence="1">Nucleus</location>
    </subcellularLocation>
</comment>
<dbReference type="InterPro" id="IPR036236">
    <property type="entry name" value="Znf_C2H2_sf"/>
</dbReference>
<accession>Q16NP4</accession>
<dbReference type="eggNOG" id="KOG1721">
    <property type="taxonomic scope" value="Eukaryota"/>
</dbReference>
<reference evidence="10" key="2">
    <citation type="journal article" date="2007" name="Science">
        <title>Genome sequence of Aedes aegypti, a major arbovirus vector.</title>
        <authorList>
            <person name="Nene V."/>
            <person name="Wortman J.R."/>
            <person name="Lawson D."/>
            <person name="Haas B."/>
            <person name="Kodira C."/>
            <person name="Tu Z.J."/>
            <person name="Loftus B."/>
            <person name="Xi Z."/>
            <person name="Megy K."/>
            <person name="Grabherr M."/>
            <person name="Ren Q."/>
            <person name="Zdobnov E.M."/>
            <person name="Lobo N.F."/>
            <person name="Campbell K.S."/>
            <person name="Brown S.E."/>
            <person name="Bonaldo M.F."/>
            <person name="Zhu J."/>
            <person name="Sinkins S.P."/>
            <person name="Hogenkamp D.G."/>
            <person name="Amedeo P."/>
            <person name="Arensburger P."/>
            <person name="Atkinson P.W."/>
            <person name="Bidwell S."/>
            <person name="Biedler J."/>
            <person name="Birney E."/>
            <person name="Bruggner R.V."/>
            <person name="Costas J."/>
            <person name="Coy M.R."/>
            <person name="Crabtree J."/>
            <person name="Crawford M."/>
            <person name="Debruyn B."/>
            <person name="Decaprio D."/>
            <person name="Eiglmeier K."/>
            <person name="Eisenstadt E."/>
            <person name="El-Dorry H."/>
            <person name="Gelbart W.M."/>
            <person name="Gomes S.L."/>
            <person name="Hammond M."/>
            <person name="Hannick L.I."/>
            <person name="Hogan J.R."/>
            <person name="Holmes M.H."/>
            <person name="Jaffe D."/>
            <person name="Johnston J.S."/>
            <person name="Kennedy R.C."/>
            <person name="Koo H."/>
            <person name="Kravitz S."/>
            <person name="Kriventseva E.V."/>
            <person name="Kulp D."/>
            <person name="Labutti K."/>
            <person name="Lee E."/>
            <person name="Li S."/>
            <person name="Lovin D.D."/>
            <person name="Mao C."/>
            <person name="Mauceli E."/>
            <person name="Menck C.F."/>
            <person name="Miller J.R."/>
            <person name="Montgomery P."/>
            <person name="Mori A."/>
            <person name="Nascimento A.L."/>
            <person name="Naveira H.F."/>
            <person name="Nusbaum C."/>
            <person name="O'leary S."/>
            <person name="Orvis J."/>
            <person name="Pertea M."/>
            <person name="Quesneville H."/>
            <person name="Reidenbach K.R."/>
            <person name="Rogers Y.H."/>
            <person name="Roth C.W."/>
            <person name="Schneider J.R."/>
            <person name="Schatz M."/>
            <person name="Shumway M."/>
            <person name="Stanke M."/>
            <person name="Stinson E.O."/>
            <person name="Tubio J.M."/>
            <person name="Vanzee J.P."/>
            <person name="Verjovski-Almeida S."/>
            <person name="Werner D."/>
            <person name="White O."/>
            <person name="Wyder S."/>
            <person name="Zeng Q."/>
            <person name="Zhao Q."/>
            <person name="Zhao Y."/>
            <person name="Hill C.A."/>
            <person name="Raikhel A.S."/>
            <person name="Soares M.B."/>
            <person name="Knudson D.L."/>
            <person name="Lee N.H."/>
            <person name="Galagan J."/>
            <person name="Salzberg S.L."/>
            <person name="Paulsen I.T."/>
            <person name="Dimopoulos G."/>
            <person name="Collins F.H."/>
            <person name="Birren B."/>
            <person name="Fraser-Liggett C.M."/>
            <person name="Severson D.W."/>
        </authorList>
    </citation>
    <scope>NUCLEOTIDE SEQUENCE [LARGE SCALE GENOMIC DNA]</scope>
    <source>
        <strain evidence="10">Liverpool</strain>
    </source>
</reference>
<dbReference type="Pfam" id="PF12874">
    <property type="entry name" value="zf-met"/>
    <property type="match status" value="1"/>
</dbReference>
<feature type="domain" description="C2H2-type" evidence="9">
    <location>
        <begin position="505"/>
        <end position="532"/>
    </location>
</feature>
<dbReference type="EMBL" id="CH477814">
    <property type="protein sequence ID" value="EAT35975.1"/>
    <property type="molecule type" value="Genomic_DNA"/>
</dbReference>
<feature type="domain" description="C2H2-type" evidence="9">
    <location>
        <begin position="777"/>
        <end position="804"/>
    </location>
</feature>
<dbReference type="HOGENOM" id="CLU_392429_0_0_1"/>
<feature type="domain" description="C2H2-type" evidence="9">
    <location>
        <begin position="451"/>
        <end position="478"/>
    </location>
</feature>
<dbReference type="GO" id="GO:0005634">
    <property type="term" value="C:nucleus"/>
    <property type="evidence" value="ECO:0007669"/>
    <property type="project" value="UniProtKB-SubCell"/>
</dbReference>
<evidence type="ECO:0000313" key="11">
    <source>
        <dbReference type="Proteomes" id="UP000682892"/>
    </source>
</evidence>
<evidence type="ECO:0000256" key="7">
    <source>
        <dbReference type="PROSITE-ProRule" id="PRU00042"/>
    </source>
</evidence>
<dbReference type="VEuPathDB" id="VectorBase:AAEL011904"/>
<dbReference type="Pfam" id="PF00096">
    <property type="entry name" value="zf-C2H2"/>
    <property type="match status" value="7"/>
</dbReference>
<dbReference type="SMART" id="SM00355">
    <property type="entry name" value="ZnF_C2H2"/>
    <property type="match status" value="13"/>
</dbReference>
<feature type="domain" description="C2H2-type" evidence="9">
    <location>
        <begin position="749"/>
        <end position="776"/>
    </location>
</feature>
<evidence type="ECO:0000256" key="1">
    <source>
        <dbReference type="ARBA" id="ARBA00004123"/>
    </source>
</evidence>
<evidence type="ECO:0000313" key="10">
    <source>
        <dbReference type="EMBL" id="EAT35975.1"/>
    </source>
</evidence>
<dbReference type="SUPFAM" id="SSF57667">
    <property type="entry name" value="beta-beta-alpha zinc fingers"/>
    <property type="match status" value="9"/>
</dbReference>
<dbReference type="FunFam" id="3.30.160.60:FF:001498">
    <property type="entry name" value="Zinc finger protein 404"/>
    <property type="match status" value="2"/>
</dbReference>
<dbReference type="InterPro" id="IPR013087">
    <property type="entry name" value="Znf_C2H2_type"/>
</dbReference>
<reference evidence="10" key="1">
    <citation type="submission" date="2005-10" db="EMBL/GenBank/DDBJ databases">
        <authorList>
            <person name="Loftus B.J."/>
            <person name="Nene V.M."/>
            <person name="Hannick L.I."/>
            <person name="Bidwell S."/>
            <person name="Haas B."/>
            <person name="Amedeo P."/>
            <person name="Orvis J."/>
            <person name="Wortman J.R."/>
            <person name="White O.R."/>
            <person name="Salzberg S."/>
            <person name="Shumway M."/>
            <person name="Koo H."/>
            <person name="Zhao Y."/>
            <person name="Holmes M."/>
            <person name="Miller J."/>
            <person name="Schatz M."/>
            <person name="Pop M."/>
            <person name="Pai G."/>
            <person name="Utterback T."/>
            <person name="Rogers Y.-H."/>
            <person name="Kravitz S."/>
            <person name="Fraser C.M."/>
        </authorList>
    </citation>
    <scope>NUCLEOTIDE SEQUENCE</scope>
    <source>
        <strain evidence="10">Liverpool</strain>
    </source>
</reference>
<feature type="compositionally biased region" description="Basic and acidic residues" evidence="8">
    <location>
        <begin position="218"/>
        <end position="236"/>
    </location>
</feature>
<dbReference type="Proteomes" id="UP000682892">
    <property type="component" value="Unassembled WGS sequence"/>
</dbReference>
<evidence type="ECO:0000256" key="5">
    <source>
        <dbReference type="ARBA" id="ARBA00022833"/>
    </source>
</evidence>
<dbReference type="PANTHER" id="PTHR24377">
    <property type="entry name" value="IP01015P-RELATED"/>
    <property type="match status" value="1"/>
</dbReference>
<keyword evidence="3" id="KW-0677">Repeat</keyword>
<feature type="region of interest" description="Disordered" evidence="8">
    <location>
        <begin position="214"/>
        <end position="300"/>
    </location>
</feature>
<evidence type="ECO:0000256" key="2">
    <source>
        <dbReference type="ARBA" id="ARBA00022723"/>
    </source>
</evidence>
<dbReference type="GO" id="GO:0030674">
    <property type="term" value="F:protein-macromolecule adaptor activity"/>
    <property type="evidence" value="ECO:0007669"/>
    <property type="project" value="UniProtKB-ARBA"/>
</dbReference>
<dbReference type="PaxDb" id="7159-AAEL011904-PC"/>
<feature type="domain" description="C2H2-type" evidence="9">
    <location>
        <begin position="564"/>
        <end position="591"/>
    </location>
</feature>
<reference evidence="10" key="3">
    <citation type="submission" date="2012-09" db="EMBL/GenBank/DDBJ databases">
        <authorList>
            <consortium name="VectorBase"/>
        </authorList>
    </citation>
    <scope>NUCLEOTIDE SEQUENCE</scope>
    <source>
        <strain evidence="10">Liverpool</strain>
    </source>
</reference>
<dbReference type="InterPro" id="IPR050826">
    <property type="entry name" value="Krueppel_C2H2_ZnFinger"/>
</dbReference>
<feature type="compositionally biased region" description="Basic and acidic residues" evidence="8">
    <location>
        <begin position="264"/>
        <end position="280"/>
    </location>
</feature>
<dbReference type="FunFam" id="3.30.160.60:FF:000870">
    <property type="entry name" value="zinc finger protein 197 isoform X1"/>
    <property type="match status" value="1"/>
</dbReference>
<keyword evidence="5" id="KW-0862">Zinc</keyword>
<dbReference type="VEuPathDB" id="VectorBase:AAEL011911"/>
<dbReference type="OMA" id="TIPCRRE"/>
<evidence type="ECO:0000259" key="9">
    <source>
        <dbReference type="PROSITE" id="PS50157"/>
    </source>
</evidence>
<keyword evidence="6" id="KW-0539">Nucleus</keyword>
<evidence type="ECO:0000256" key="4">
    <source>
        <dbReference type="ARBA" id="ARBA00022771"/>
    </source>
</evidence>
<feature type="domain" description="C2H2-type" evidence="9">
    <location>
        <begin position="647"/>
        <end position="675"/>
    </location>
</feature>
<sequence length="828" mass="95268">MPRSKKAKAAKMREAAKKLARQSAQALLYPFSLNQLPNADTPDLNNEGTAIPLEPIITISVKQEPEREIEVNPFEAEVKVEPLEPATEGEELDPIGAANDEPEEFDQKHFELAPLDPHDPRCQFCLKPFRESGGQGIISRKRIVFVLGERRWGSPREHPRCCNSCKQLFELFYEFKRSCLVALTRPELLLASLAKTERHEVPVLEGETTFKWIQGSTEKTEVEDPESHPQDMEQRNEGLGVDFQEKKIEENQVSQFLDDDTDDKQDRTENYSDWESEKSYPDTGDLSSKEGHTKRQNKKPKDSTRKYCFRCKKFYETEAVYWEHKPSCTRPPRDPPPLACPQCPKRFNRQEQLMYHVNQHNGIRTVPCRREGCTKMFFRPSVRQRHELFCGKDPQIMCTMCAAIFRSSSALAAHMATHGDPTYICEVCNKGFYTKASLQKHAPAHSGERKFECKVCGKRFKSYEANRVHQRIHTQEKPYICPNCELLFTHHKALCKKSHEKKPVFACPQCPKKCSSEKYLTLHINKHNGIRTIPCRREGCSKLFLDATVRNNHEMACGKDVPVTICSVCGATFRWLASLQTHMKIHEEPKFSCDVCDKKFHSNSRLKKHSAVHSDARNYECKVCGKRFKSHEANRVHQRIHTQEKPYVCHICGMAFTYNCLLKTHLEKGHDSQNSGRKELPVRPVATRLRTIPCRRENCTKKFFTIKTRSEHESICGQTNQLVCFICAAVLKTTGTLRAHLANHGEPSFVCTQCNKAFHTNTKLKKHYAVHSDARNFECEVCGKRFKSHEAHRVHQRIHTQEKPYACHICGTAFTYNCSLKTHLEKGH</sequence>
<dbReference type="PROSITE" id="PS50157">
    <property type="entry name" value="ZINC_FINGER_C2H2_2"/>
    <property type="match status" value="12"/>
</dbReference>
<feature type="domain" description="C2H2-type" evidence="9">
    <location>
        <begin position="338"/>
        <end position="365"/>
    </location>
</feature>
<evidence type="ECO:0000256" key="8">
    <source>
        <dbReference type="SAM" id="MobiDB-lite"/>
    </source>
</evidence>
<feature type="domain" description="C2H2-type" evidence="9">
    <location>
        <begin position="423"/>
        <end position="450"/>
    </location>
</feature>
<dbReference type="PROSITE" id="PS00028">
    <property type="entry name" value="ZINC_FINGER_C2H2_1"/>
    <property type="match status" value="10"/>
</dbReference>